<dbReference type="PANTHER" id="PTHR43077">
    <property type="entry name" value="TRANSPORT PERMEASE YVFS-RELATED"/>
    <property type="match status" value="1"/>
</dbReference>
<keyword evidence="5" id="KW-1003">Cell membrane</keyword>
<dbReference type="PIRSF" id="PIRSF006648">
    <property type="entry name" value="DrrB"/>
    <property type="match status" value="1"/>
</dbReference>
<organism evidence="7">
    <name type="scientific">Thermogemmatispora argillosa</name>
    <dbReference type="NCBI Taxonomy" id="2045280"/>
    <lineage>
        <taxon>Bacteria</taxon>
        <taxon>Bacillati</taxon>
        <taxon>Chloroflexota</taxon>
        <taxon>Ktedonobacteria</taxon>
        <taxon>Thermogemmatisporales</taxon>
        <taxon>Thermogemmatisporaceae</taxon>
        <taxon>Thermogemmatispora</taxon>
    </lineage>
</organism>
<evidence type="ECO:0000259" key="6">
    <source>
        <dbReference type="PROSITE" id="PS51012"/>
    </source>
</evidence>
<dbReference type="PRINTS" id="PR00164">
    <property type="entry name" value="ABC2TRNSPORT"/>
</dbReference>
<evidence type="ECO:0000256" key="4">
    <source>
        <dbReference type="ARBA" id="ARBA00023136"/>
    </source>
</evidence>
<dbReference type="InterPro" id="IPR013525">
    <property type="entry name" value="ABC2_TM"/>
</dbReference>
<dbReference type="PROSITE" id="PS51012">
    <property type="entry name" value="ABC_TM2"/>
    <property type="match status" value="1"/>
</dbReference>
<evidence type="ECO:0000313" key="7">
    <source>
        <dbReference type="EMBL" id="BBH93423.1"/>
    </source>
</evidence>
<accession>A0A455SYB4</accession>
<reference evidence="7" key="1">
    <citation type="submission" date="2018-12" db="EMBL/GenBank/DDBJ databases">
        <title>Novel natural products biosynthetic potential of the class Ktedonobacteria.</title>
        <authorList>
            <person name="Zheng Y."/>
            <person name="Saitou A."/>
            <person name="Wang C.M."/>
            <person name="Toyoda A."/>
            <person name="Minakuchi Y."/>
            <person name="Sekiguchi Y."/>
            <person name="Ueda K."/>
            <person name="Takano H."/>
            <person name="Sakai Y."/>
            <person name="Yokota A."/>
            <person name="Yabe S."/>
        </authorList>
    </citation>
    <scope>NUCLEOTIDE SEQUENCE</scope>
    <source>
        <strain evidence="7">A3-2</strain>
    </source>
</reference>
<comment type="caution">
    <text evidence="5">Lacks conserved residue(s) required for the propagation of feature annotation.</text>
</comment>
<dbReference type="PANTHER" id="PTHR43077:SF10">
    <property type="entry name" value="TRANSPORT PERMEASE PROTEIN"/>
    <property type="match status" value="1"/>
</dbReference>
<feature type="transmembrane region" description="Helical" evidence="5">
    <location>
        <begin position="100"/>
        <end position="118"/>
    </location>
</feature>
<dbReference type="EMBL" id="AP019377">
    <property type="protein sequence ID" value="BBH93423.1"/>
    <property type="molecule type" value="Genomic_DNA"/>
</dbReference>
<proteinExistence type="inferred from homology"/>
<feature type="transmembrane region" description="Helical" evidence="5">
    <location>
        <begin position="176"/>
        <end position="200"/>
    </location>
</feature>
<evidence type="ECO:0000256" key="1">
    <source>
        <dbReference type="ARBA" id="ARBA00004141"/>
    </source>
</evidence>
<keyword evidence="2 5" id="KW-0812">Transmembrane</keyword>
<comment type="similarity">
    <text evidence="5">Belongs to the ABC-2 integral membrane protein family.</text>
</comment>
<dbReference type="GO" id="GO:0043190">
    <property type="term" value="C:ATP-binding cassette (ABC) transporter complex"/>
    <property type="evidence" value="ECO:0007669"/>
    <property type="project" value="InterPro"/>
</dbReference>
<keyword evidence="4 5" id="KW-0472">Membrane</keyword>
<evidence type="ECO:0000256" key="5">
    <source>
        <dbReference type="RuleBase" id="RU361157"/>
    </source>
</evidence>
<comment type="subcellular location">
    <subcellularLocation>
        <location evidence="5">Cell membrane</location>
        <topology evidence="5">Multi-pass membrane protein</topology>
    </subcellularLocation>
    <subcellularLocation>
        <location evidence="1">Membrane</location>
        <topology evidence="1">Multi-pass membrane protein</topology>
    </subcellularLocation>
</comment>
<dbReference type="AlphaFoldDB" id="A0A455SYB4"/>
<dbReference type="InterPro" id="IPR047817">
    <property type="entry name" value="ABC2_TM_bact-type"/>
</dbReference>
<dbReference type="InterPro" id="IPR000412">
    <property type="entry name" value="ABC_2_transport"/>
</dbReference>
<name>A0A455SYB4_9CHLR</name>
<dbReference type="GO" id="GO:0140359">
    <property type="term" value="F:ABC-type transporter activity"/>
    <property type="evidence" value="ECO:0007669"/>
    <property type="project" value="InterPro"/>
</dbReference>
<keyword evidence="3 5" id="KW-1133">Transmembrane helix</keyword>
<sequence>MKSDSYVGALSVSDKSQRQGTELEALLRPPSPWETLVTYVRCVLVVAEIELRKLRHDPTELLTRAVQPALWLVVFGEAFSRLRAIPTGSVSYLTFMTPGILAQSLMFVSIFYGLSIIWERDAGILQKFLVLPVPRASFVTGKGLGAAVRSLTQAVIIFVLALILGVHLQWSVVGVIGSLLAVLLGASFFSTLSMLIAIIVKTRERFMGIGQVLTMPLFFASNAIYPLAIMPDWLRVLAQINPLSYIVDLLRGFLVVGTVPDALLDWGVLLLAVIVAQALAASTYQSIVL</sequence>
<dbReference type="InterPro" id="IPR051328">
    <property type="entry name" value="T7SS_ABC-Transporter"/>
</dbReference>
<feature type="transmembrane region" description="Helical" evidence="5">
    <location>
        <begin position="266"/>
        <end position="287"/>
    </location>
</feature>
<evidence type="ECO:0000256" key="3">
    <source>
        <dbReference type="ARBA" id="ARBA00022989"/>
    </source>
</evidence>
<dbReference type="Pfam" id="PF01061">
    <property type="entry name" value="ABC2_membrane"/>
    <property type="match status" value="1"/>
</dbReference>
<keyword evidence="5" id="KW-0813">Transport</keyword>
<feature type="domain" description="ABC transmembrane type-2" evidence="6">
    <location>
        <begin position="59"/>
        <end position="287"/>
    </location>
</feature>
<feature type="transmembrane region" description="Helical" evidence="5">
    <location>
        <begin position="212"/>
        <end position="230"/>
    </location>
</feature>
<gene>
    <name evidence="7" type="ORF">KTA_16220</name>
</gene>
<protein>
    <recommendedName>
        <fullName evidence="5">Transport permease protein</fullName>
    </recommendedName>
</protein>
<feature type="transmembrane region" description="Helical" evidence="5">
    <location>
        <begin position="151"/>
        <end position="170"/>
    </location>
</feature>
<evidence type="ECO:0000256" key="2">
    <source>
        <dbReference type="ARBA" id="ARBA00022692"/>
    </source>
</evidence>